<comment type="subcellular location">
    <subcellularLocation>
        <location evidence="1">Cell membrane</location>
        <topology evidence="1">Multi-pass membrane protein</topology>
    </subcellularLocation>
</comment>
<feature type="transmembrane region" description="Helical" evidence="5">
    <location>
        <begin position="117"/>
        <end position="138"/>
    </location>
</feature>
<dbReference type="GO" id="GO:0015421">
    <property type="term" value="F:ABC-type oligopeptide transporter activity"/>
    <property type="evidence" value="ECO:0007669"/>
    <property type="project" value="TreeGrafter"/>
</dbReference>
<evidence type="ECO:0000256" key="2">
    <source>
        <dbReference type="ARBA" id="ARBA00022692"/>
    </source>
</evidence>
<dbReference type="EMBL" id="CP003257">
    <property type="protein sequence ID" value="AEX86006.1"/>
    <property type="molecule type" value="Genomic_DNA"/>
</dbReference>
<keyword evidence="3 5" id="KW-1133">Transmembrane helix</keyword>
<keyword evidence="4 5" id="KW-0472">Membrane</keyword>
<feature type="transmembrane region" description="Helical" evidence="5">
    <location>
        <begin position="144"/>
        <end position="162"/>
    </location>
</feature>
<reference evidence="9" key="2">
    <citation type="submission" date="2012-01" db="EMBL/GenBank/DDBJ databases">
        <title>Complete sequence of chromosome of Marinitoga piezophila KA3.</title>
        <authorList>
            <person name="Lucas S."/>
            <person name="Han J."/>
            <person name="Lapidus A."/>
            <person name="Cheng J.-F."/>
            <person name="Goodwin L."/>
            <person name="Pitluck S."/>
            <person name="Peters L."/>
            <person name="Mikhailova N."/>
            <person name="Teshima H."/>
            <person name="Detter J.C."/>
            <person name="Han C."/>
            <person name="Tapia R."/>
            <person name="Land M."/>
            <person name="Hauser L."/>
            <person name="Kyrpides N."/>
            <person name="Ivanova N."/>
            <person name="Pagani I."/>
            <person name="Jebbar M."/>
            <person name="Vannier P."/>
            <person name="Oger P."/>
            <person name="Cario A."/>
            <person name="Bartlett D."/>
            <person name="Noll K.M."/>
            <person name="Woyke T."/>
        </authorList>
    </citation>
    <scope>NUCLEOTIDE SEQUENCE [LARGE SCALE GENOMIC DNA]</scope>
    <source>
        <strain evidence="9">DSM 14283 / JCM 11233 / KA3</strain>
    </source>
</reference>
<dbReference type="Gene3D" id="3.40.50.300">
    <property type="entry name" value="P-loop containing nucleotide triphosphate hydrolases"/>
    <property type="match status" value="1"/>
</dbReference>
<evidence type="ECO:0000259" key="6">
    <source>
        <dbReference type="PROSITE" id="PS50893"/>
    </source>
</evidence>
<dbReference type="PROSITE" id="PS00211">
    <property type="entry name" value="ABC_TRANSPORTER_1"/>
    <property type="match status" value="1"/>
</dbReference>
<feature type="transmembrane region" description="Helical" evidence="5">
    <location>
        <begin position="45"/>
        <end position="66"/>
    </location>
</feature>
<dbReference type="InterPro" id="IPR027417">
    <property type="entry name" value="P-loop_NTPase"/>
</dbReference>
<dbReference type="PANTHER" id="PTHR43394">
    <property type="entry name" value="ATP-DEPENDENT PERMEASE MDL1, MITOCHONDRIAL"/>
    <property type="match status" value="1"/>
</dbReference>
<evidence type="ECO:0000259" key="7">
    <source>
        <dbReference type="PROSITE" id="PS50929"/>
    </source>
</evidence>
<dbReference type="Proteomes" id="UP000007161">
    <property type="component" value="Chromosome"/>
</dbReference>
<sequence>MKLKTKNNILFVLEILLRVGYGIAIPLLLKWIIDMSIKSPEKALYGAYIYSAMVLIELMLLLYFGVKNRHIWPHFYTEKIKSLILKGLYDKNKKHENGKLINIIFDDSYNVVEPTQIFFAMLYARLIKTFIAFGIIWYIAGLKYFLISLIYLAVLGINSYIIHKIKYDEINNAYKNLMDHYLDFISGNKVIYQYNIFDSFYKLKEKHEIKNIKEQMKYYIKYVFGNLLNSISTVIYNVMMVYLLVNDIKTGILTLGTYFMIFQFKEDITDPPEVLYFLLNEFKKIKVSREKVKEIEEISTENTYEIIGNDYIEKPEIAVEKLKFGYNGKNKIFENLNFKFSGPGLYLIRGKSGIEKSTLIKILLKFFEPEYGNILINGKNIKEVSPEYLKRNIKVLMQDSYHIRGTIKENIDFGRNHEEEKIKETMRKTGLEDLDVNYTIDFNGENISGGQLKRVLIGRTIIDDSQIVIFDEPFVNIDNKNKELIIEILEKIKEKKMCIVITHDHILDTKADKILELG</sequence>
<dbReference type="eggNOG" id="COG1132">
    <property type="taxonomic scope" value="Bacteria"/>
</dbReference>
<accession>H2J4Y9</accession>
<reference evidence="8 9" key="1">
    <citation type="journal article" date="2012" name="J. Bacteriol.">
        <title>Complete Genome Sequence of the Thermophilic, Piezophilic, Heterotrophic Bacterium Marinitoga piezophila KA3.</title>
        <authorList>
            <person name="Lucas S."/>
            <person name="Han J."/>
            <person name="Lapidus A."/>
            <person name="Cheng J.F."/>
            <person name="Goodwin L.A."/>
            <person name="Pitluck S."/>
            <person name="Peters L."/>
            <person name="Mikhailova N."/>
            <person name="Teshima H."/>
            <person name="Detter J.C."/>
            <person name="Han C."/>
            <person name="Tapia R."/>
            <person name="Land M."/>
            <person name="Hauser L."/>
            <person name="Kyrpides N.C."/>
            <person name="Ivanova N."/>
            <person name="Pagani I."/>
            <person name="Vannier P."/>
            <person name="Oger P."/>
            <person name="Bartlett D.H."/>
            <person name="Noll K.M."/>
            <person name="Woyke T."/>
            <person name="Jebbar M."/>
        </authorList>
    </citation>
    <scope>NUCLEOTIDE SEQUENCE [LARGE SCALE GENOMIC DNA]</scope>
    <source>
        <strain evidence="9">DSM 14283 / JCM 11233 / KA3</strain>
    </source>
</reference>
<dbReference type="KEGG" id="mpz:Marpi_1617"/>
<dbReference type="Gene3D" id="1.20.1560.10">
    <property type="entry name" value="ABC transporter type 1, transmembrane domain"/>
    <property type="match status" value="1"/>
</dbReference>
<dbReference type="InterPro" id="IPR003439">
    <property type="entry name" value="ABC_transporter-like_ATP-bd"/>
</dbReference>
<protein>
    <submittedName>
        <fullName evidence="8">ABC-type multidrug transport system, ATPase and permease component</fullName>
    </submittedName>
</protein>
<dbReference type="InterPro" id="IPR039421">
    <property type="entry name" value="Type_1_exporter"/>
</dbReference>
<proteinExistence type="predicted"/>
<dbReference type="AlphaFoldDB" id="H2J4Y9"/>
<dbReference type="GO" id="GO:0016887">
    <property type="term" value="F:ATP hydrolysis activity"/>
    <property type="evidence" value="ECO:0007669"/>
    <property type="project" value="InterPro"/>
</dbReference>
<feature type="domain" description="ABC transmembrane type-1" evidence="7">
    <location>
        <begin position="22"/>
        <end position="263"/>
    </location>
</feature>
<dbReference type="PANTHER" id="PTHR43394:SF1">
    <property type="entry name" value="ATP-BINDING CASSETTE SUB-FAMILY B MEMBER 10, MITOCHONDRIAL"/>
    <property type="match status" value="1"/>
</dbReference>
<organism evidence="8 9">
    <name type="scientific">Marinitoga piezophila (strain DSM 14283 / JCM 11233 / KA3)</name>
    <dbReference type="NCBI Taxonomy" id="443254"/>
    <lineage>
        <taxon>Bacteria</taxon>
        <taxon>Thermotogati</taxon>
        <taxon>Thermotogota</taxon>
        <taxon>Thermotogae</taxon>
        <taxon>Petrotogales</taxon>
        <taxon>Petrotogaceae</taxon>
        <taxon>Marinitoga</taxon>
    </lineage>
</organism>
<dbReference type="SUPFAM" id="SSF90123">
    <property type="entry name" value="ABC transporter transmembrane region"/>
    <property type="match status" value="1"/>
</dbReference>
<evidence type="ECO:0000256" key="5">
    <source>
        <dbReference type="SAM" id="Phobius"/>
    </source>
</evidence>
<dbReference type="InterPro" id="IPR011527">
    <property type="entry name" value="ABC1_TM_dom"/>
</dbReference>
<keyword evidence="9" id="KW-1185">Reference proteome</keyword>
<evidence type="ECO:0000256" key="3">
    <source>
        <dbReference type="ARBA" id="ARBA00022989"/>
    </source>
</evidence>
<dbReference type="SUPFAM" id="SSF52540">
    <property type="entry name" value="P-loop containing nucleoside triphosphate hydrolases"/>
    <property type="match status" value="1"/>
</dbReference>
<dbReference type="InterPro" id="IPR036640">
    <property type="entry name" value="ABC1_TM_sf"/>
</dbReference>
<dbReference type="STRING" id="443254.Marpi_1617"/>
<evidence type="ECO:0000256" key="4">
    <source>
        <dbReference type="ARBA" id="ARBA00023136"/>
    </source>
</evidence>
<dbReference type="HOGENOM" id="CLU_000604_84_3_0"/>
<dbReference type="GO" id="GO:0005886">
    <property type="term" value="C:plasma membrane"/>
    <property type="evidence" value="ECO:0007669"/>
    <property type="project" value="UniProtKB-SubCell"/>
</dbReference>
<dbReference type="Pfam" id="PF00005">
    <property type="entry name" value="ABC_tran"/>
    <property type="match status" value="1"/>
</dbReference>
<feature type="domain" description="ABC transporter" evidence="6">
    <location>
        <begin position="317"/>
        <end position="518"/>
    </location>
</feature>
<dbReference type="GO" id="GO:0005524">
    <property type="term" value="F:ATP binding"/>
    <property type="evidence" value="ECO:0007669"/>
    <property type="project" value="InterPro"/>
</dbReference>
<dbReference type="CDD" id="cd03228">
    <property type="entry name" value="ABCC_MRP_Like"/>
    <property type="match status" value="1"/>
</dbReference>
<evidence type="ECO:0000256" key="1">
    <source>
        <dbReference type="ARBA" id="ARBA00004651"/>
    </source>
</evidence>
<evidence type="ECO:0000313" key="9">
    <source>
        <dbReference type="Proteomes" id="UP000007161"/>
    </source>
</evidence>
<dbReference type="PROSITE" id="PS50893">
    <property type="entry name" value="ABC_TRANSPORTER_2"/>
    <property type="match status" value="1"/>
</dbReference>
<dbReference type="PROSITE" id="PS50929">
    <property type="entry name" value="ABC_TM1F"/>
    <property type="match status" value="1"/>
</dbReference>
<gene>
    <name evidence="8" type="ordered locus">Marpi_1617</name>
</gene>
<dbReference type="OrthoDB" id="544620at2"/>
<feature type="transmembrane region" description="Helical" evidence="5">
    <location>
        <begin position="223"/>
        <end position="245"/>
    </location>
</feature>
<keyword evidence="2 5" id="KW-0812">Transmembrane</keyword>
<evidence type="ECO:0000313" key="8">
    <source>
        <dbReference type="EMBL" id="AEX86006.1"/>
    </source>
</evidence>
<dbReference type="RefSeq" id="WP_014297077.1">
    <property type="nucleotide sequence ID" value="NC_016751.1"/>
</dbReference>
<name>H2J4Y9_MARPK</name>
<dbReference type="InterPro" id="IPR017871">
    <property type="entry name" value="ABC_transporter-like_CS"/>
</dbReference>
<feature type="transmembrane region" description="Helical" evidence="5">
    <location>
        <begin position="9"/>
        <end position="33"/>
    </location>
</feature>